<reference evidence="1" key="1">
    <citation type="submission" date="2014-09" db="EMBL/GenBank/DDBJ databases">
        <authorList>
            <person name="Magalhaes I.L.F."/>
            <person name="Oliveira U."/>
            <person name="Santos F.R."/>
            <person name="Vidigal T.H.D.A."/>
            <person name="Brescovit A.D."/>
            <person name="Santos A.J."/>
        </authorList>
    </citation>
    <scope>NUCLEOTIDE SEQUENCE</scope>
    <source>
        <tissue evidence="1">Shoot tissue taken approximately 20 cm above the soil surface</tissue>
    </source>
</reference>
<name>A0A0A9C561_ARUDO</name>
<accession>A0A0A9C561</accession>
<organism evidence="1">
    <name type="scientific">Arundo donax</name>
    <name type="common">Giant reed</name>
    <name type="synonym">Donax arundinaceus</name>
    <dbReference type="NCBI Taxonomy" id="35708"/>
    <lineage>
        <taxon>Eukaryota</taxon>
        <taxon>Viridiplantae</taxon>
        <taxon>Streptophyta</taxon>
        <taxon>Embryophyta</taxon>
        <taxon>Tracheophyta</taxon>
        <taxon>Spermatophyta</taxon>
        <taxon>Magnoliopsida</taxon>
        <taxon>Liliopsida</taxon>
        <taxon>Poales</taxon>
        <taxon>Poaceae</taxon>
        <taxon>PACMAD clade</taxon>
        <taxon>Arundinoideae</taxon>
        <taxon>Arundineae</taxon>
        <taxon>Arundo</taxon>
    </lineage>
</organism>
<proteinExistence type="predicted"/>
<dbReference type="AlphaFoldDB" id="A0A0A9C561"/>
<reference evidence="1" key="2">
    <citation type="journal article" date="2015" name="Data Brief">
        <title>Shoot transcriptome of the giant reed, Arundo donax.</title>
        <authorList>
            <person name="Barrero R.A."/>
            <person name="Guerrero F.D."/>
            <person name="Moolhuijzen P."/>
            <person name="Goolsby J.A."/>
            <person name="Tidwell J."/>
            <person name="Bellgard S.E."/>
            <person name="Bellgard M.I."/>
        </authorList>
    </citation>
    <scope>NUCLEOTIDE SEQUENCE</scope>
    <source>
        <tissue evidence="1">Shoot tissue taken approximately 20 cm above the soil surface</tissue>
    </source>
</reference>
<sequence>MQSASGNKIMRYSTTSDLMQETERVLTTAAKELQLQA</sequence>
<protein>
    <submittedName>
        <fullName evidence="1">Uncharacterized protein</fullName>
    </submittedName>
</protein>
<evidence type="ECO:0000313" key="1">
    <source>
        <dbReference type="EMBL" id="JAD66622.1"/>
    </source>
</evidence>
<dbReference type="EMBL" id="GBRH01231273">
    <property type="protein sequence ID" value="JAD66622.1"/>
    <property type="molecule type" value="Transcribed_RNA"/>
</dbReference>